<dbReference type="Proteomes" id="UP000231263">
    <property type="component" value="Unassembled WGS sequence"/>
</dbReference>
<reference evidence="10" key="1">
    <citation type="submission" date="2017-09" db="EMBL/GenBank/DDBJ databases">
        <title>Depth-based differentiation of microbial function through sediment-hosted aquifers and enrichment of novel symbionts in the deep terrestrial subsurface.</title>
        <authorList>
            <person name="Probst A.J."/>
            <person name="Ladd B."/>
            <person name="Jarett J.K."/>
            <person name="Geller-Mcgrath D.E."/>
            <person name="Sieber C.M.K."/>
            <person name="Emerson J.B."/>
            <person name="Anantharaman K."/>
            <person name="Thomas B.C."/>
            <person name="Malmstrom R."/>
            <person name="Stieglmeier M."/>
            <person name="Klingl A."/>
            <person name="Woyke T."/>
            <person name="Ryan C.M."/>
            <person name="Banfield J.F."/>
        </authorList>
    </citation>
    <scope>NUCLEOTIDE SEQUENCE [LARGE SCALE GENOMIC DNA]</scope>
</reference>
<sequence length="156" mass="18535">MFCPVCNHQSTRVVDSRLAPDGMSVRRRRECEKPRCGYRFSTMEESEVLDVSIVKRDGNRQGYLRDKLVGGLKRALQKRPYTEMDFHKLVQNIERDIQKRRSGEITSEELGEIVIKYLRKFDKVAYIRFASVYYSFEDLEKFEEELQKLAQKRKSK</sequence>
<evidence type="ECO:0000256" key="7">
    <source>
        <dbReference type="HAMAP-Rule" id="MF_00440"/>
    </source>
</evidence>
<comment type="similarity">
    <text evidence="7">Belongs to the NrdR family.</text>
</comment>
<comment type="function">
    <text evidence="7">Negatively regulates transcription of bacterial ribonucleotide reductase nrd genes and operons by binding to NrdR-boxes.</text>
</comment>
<keyword evidence="2 7" id="KW-0547">Nucleotide-binding</keyword>
<evidence type="ECO:0000256" key="4">
    <source>
        <dbReference type="ARBA" id="ARBA00023015"/>
    </source>
</evidence>
<dbReference type="PANTHER" id="PTHR30455:SF2">
    <property type="entry name" value="TRANSCRIPTIONAL REPRESSOR NRDR"/>
    <property type="match status" value="1"/>
</dbReference>
<dbReference type="GO" id="GO:0045892">
    <property type="term" value="P:negative regulation of DNA-templated transcription"/>
    <property type="evidence" value="ECO:0007669"/>
    <property type="project" value="UniProtKB-UniRule"/>
</dbReference>
<dbReference type="Pfam" id="PF22811">
    <property type="entry name" value="Zn_ribbon_NrdR"/>
    <property type="match status" value="1"/>
</dbReference>
<dbReference type="Pfam" id="PF03477">
    <property type="entry name" value="ATP-cone"/>
    <property type="match status" value="1"/>
</dbReference>
<evidence type="ECO:0000313" key="9">
    <source>
        <dbReference type="EMBL" id="PJA46281.1"/>
    </source>
</evidence>
<organism evidence="9 10">
    <name type="scientific">Candidatus Uhrbacteria bacterium CG_4_9_14_3_um_filter_41_35</name>
    <dbReference type="NCBI Taxonomy" id="1975034"/>
    <lineage>
        <taxon>Bacteria</taxon>
        <taxon>Candidatus Uhriibacteriota</taxon>
    </lineage>
</organism>
<comment type="caution">
    <text evidence="9">The sequence shown here is derived from an EMBL/GenBank/DDBJ whole genome shotgun (WGS) entry which is preliminary data.</text>
</comment>
<gene>
    <name evidence="7" type="primary">nrdR</name>
    <name evidence="9" type="ORF">CO173_03145</name>
</gene>
<name>A0A2M7XEJ2_9BACT</name>
<evidence type="ECO:0000313" key="10">
    <source>
        <dbReference type="Proteomes" id="UP000231263"/>
    </source>
</evidence>
<dbReference type="InterPro" id="IPR003796">
    <property type="entry name" value="RNR_NrdR-like"/>
</dbReference>
<dbReference type="AlphaFoldDB" id="A0A2M7XEJ2"/>
<dbReference type="NCBIfam" id="TIGR00244">
    <property type="entry name" value="transcriptional regulator NrdR"/>
    <property type="match status" value="1"/>
</dbReference>
<keyword evidence="4 7" id="KW-0805">Transcription regulation</keyword>
<proteinExistence type="inferred from homology"/>
<accession>A0A2M7XEJ2</accession>
<keyword evidence="3 7" id="KW-0067">ATP-binding</keyword>
<evidence type="ECO:0000259" key="8">
    <source>
        <dbReference type="PROSITE" id="PS51161"/>
    </source>
</evidence>
<keyword evidence="1 7" id="KW-0678">Repressor</keyword>
<dbReference type="HAMAP" id="MF_00440">
    <property type="entry name" value="NrdR"/>
    <property type="match status" value="1"/>
</dbReference>
<keyword evidence="6 7" id="KW-0804">Transcription</keyword>
<keyword evidence="5 7" id="KW-0238">DNA-binding</keyword>
<dbReference type="EMBL" id="PFWT01000011">
    <property type="protein sequence ID" value="PJA46281.1"/>
    <property type="molecule type" value="Genomic_DNA"/>
</dbReference>
<dbReference type="InterPro" id="IPR005144">
    <property type="entry name" value="ATP-cone_dom"/>
</dbReference>
<dbReference type="GO" id="GO:0005524">
    <property type="term" value="F:ATP binding"/>
    <property type="evidence" value="ECO:0007669"/>
    <property type="project" value="UniProtKB-UniRule"/>
</dbReference>
<dbReference type="GO" id="GO:0003677">
    <property type="term" value="F:DNA binding"/>
    <property type="evidence" value="ECO:0007669"/>
    <property type="project" value="UniProtKB-KW"/>
</dbReference>
<protein>
    <recommendedName>
        <fullName evidence="7">Transcriptional repressor NrdR</fullName>
    </recommendedName>
</protein>
<dbReference type="GO" id="GO:0008270">
    <property type="term" value="F:zinc ion binding"/>
    <property type="evidence" value="ECO:0007669"/>
    <property type="project" value="InterPro"/>
</dbReference>
<evidence type="ECO:0000256" key="6">
    <source>
        <dbReference type="ARBA" id="ARBA00023163"/>
    </source>
</evidence>
<feature type="domain" description="ATP-cone" evidence="8">
    <location>
        <begin position="51"/>
        <end position="141"/>
    </location>
</feature>
<comment type="caution">
    <text evidence="7">Lacks conserved residue(s) required for the propagation of feature annotation.</text>
</comment>
<evidence type="ECO:0000256" key="1">
    <source>
        <dbReference type="ARBA" id="ARBA00022491"/>
    </source>
</evidence>
<evidence type="ECO:0000256" key="2">
    <source>
        <dbReference type="ARBA" id="ARBA00022741"/>
    </source>
</evidence>
<dbReference type="PROSITE" id="PS51161">
    <property type="entry name" value="ATP_CONE"/>
    <property type="match status" value="1"/>
</dbReference>
<dbReference type="InterPro" id="IPR055173">
    <property type="entry name" value="NrdR-like_N"/>
</dbReference>
<evidence type="ECO:0000256" key="3">
    <source>
        <dbReference type="ARBA" id="ARBA00022840"/>
    </source>
</evidence>
<dbReference type="PANTHER" id="PTHR30455">
    <property type="entry name" value="TRANSCRIPTIONAL REPRESSOR NRDR"/>
    <property type="match status" value="1"/>
</dbReference>
<evidence type="ECO:0000256" key="5">
    <source>
        <dbReference type="ARBA" id="ARBA00023125"/>
    </source>
</evidence>